<sequence>MIQHGKINDMTDLKNTVDVTSSEEYERLARMHFAEEHARREKETEENMKELGRQLHAFVKKEAQLQRIEDKLDQILTILEKAP</sequence>
<name>A0A4U0R3M5_9RHOB</name>
<reference evidence="1 2" key="1">
    <citation type="submission" date="2019-04" db="EMBL/GenBank/DDBJ databases">
        <authorList>
            <person name="Li J."/>
        </authorList>
    </citation>
    <scope>NUCLEOTIDE SEQUENCE [LARGE SCALE GENOMIC DNA]</scope>
    <source>
        <strain evidence="1 2">KCTC 42687</strain>
    </source>
</reference>
<accession>A0A4U0R3M5</accession>
<keyword evidence="2" id="KW-1185">Reference proteome</keyword>
<proteinExistence type="predicted"/>
<dbReference type="Proteomes" id="UP000309747">
    <property type="component" value="Unassembled WGS sequence"/>
</dbReference>
<dbReference type="AlphaFoldDB" id="A0A4U0R3M5"/>
<evidence type="ECO:0000313" key="1">
    <source>
        <dbReference type="EMBL" id="TJZ89327.1"/>
    </source>
</evidence>
<dbReference type="EMBL" id="SUNI01000039">
    <property type="protein sequence ID" value="TJZ89327.1"/>
    <property type="molecule type" value="Genomic_DNA"/>
</dbReference>
<organism evidence="1 2">
    <name type="scientific">Paracoccus gahaiensis</name>
    <dbReference type="NCBI Taxonomy" id="1706839"/>
    <lineage>
        <taxon>Bacteria</taxon>
        <taxon>Pseudomonadati</taxon>
        <taxon>Pseudomonadota</taxon>
        <taxon>Alphaproteobacteria</taxon>
        <taxon>Rhodobacterales</taxon>
        <taxon>Paracoccaceae</taxon>
        <taxon>Paracoccus</taxon>
    </lineage>
</organism>
<protein>
    <submittedName>
        <fullName evidence="1">Uncharacterized protein</fullName>
    </submittedName>
</protein>
<evidence type="ECO:0000313" key="2">
    <source>
        <dbReference type="Proteomes" id="UP000309747"/>
    </source>
</evidence>
<gene>
    <name evidence="1" type="ORF">FA743_19125</name>
</gene>
<comment type="caution">
    <text evidence="1">The sequence shown here is derived from an EMBL/GenBank/DDBJ whole genome shotgun (WGS) entry which is preliminary data.</text>
</comment>